<accession>A0A518JXA1</accession>
<name>A0A518JXA1_9BACT</name>
<protein>
    <submittedName>
        <fullName evidence="2">Uncharacterized protein</fullName>
    </submittedName>
</protein>
<proteinExistence type="predicted"/>
<evidence type="ECO:0000313" key="2">
    <source>
        <dbReference type="EMBL" id="QDV70168.1"/>
    </source>
</evidence>
<feature type="region of interest" description="Disordered" evidence="1">
    <location>
        <begin position="145"/>
        <end position="175"/>
    </location>
</feature>
<feature type="compositionally biased region" description="Polar residues" evidence="1">
    <location>
        <begin position="42"/>
        <end position="51"/>
    </location>
</feature>
<evidence type="ECO:0000256" key="1">
    <source>
        <dbReference type="SAM" id="MobiDB-lite"/>
    </source>
</evidence>
<evidence type="ECO:0000313" key="3">
    <source>
        <dbReference type="Proteomes" id="UP000315082"/>
    </source>
</evidence>
<dbReference type="Proteomes" id="UP000315082">
    <property type="component" value="Chromosome"/>
</dbReference>
<feature type="region of interest" description="Disordered" evidence="1">
    <location>
        <begin position="42"/>
        <end position="69"/>
    </location>
</feature>
<feature type="compositionally biased region" description="Basic and acidic residues" evidence="1">
    <location>
        <begin position="161"/>
        <end position="175"/>
    </location>
</feature>
<sequence>MRPTARSSFAFDTTLRFELPSKNGLVKPAPCLLSGTRLPQSTFGIRSSRTPVDSPIHHPTSRGAPAPRPLIALPGRRCGSVHEIAAANRVSRRSDTSGSRSANLYAERSLSDNTSNGFNDASKYTISQSLDNITVICSRATDLPDSSRRREYWRGFGSDRTSVRSRDRRGRPLDG</sequence>
<dbReference type="AlphaFoldDB" id="A0A518JXA1"/>
<dbReference type="KEGG" id="rcf:Poly24_38870"/>
<reference evidence="2 3" key="1">
    <citation type="submission" date="2019-02" db="EMBL/GenBank/DDBJ databases">
        <title>Deep-cultivation of Planctomycetes and their phenomic and genomic characterization uncovers novel biology.</title>
        <authorList>
            <person name="Wiegand S."/>
            <person name="Jogler M."/>
            <person name="Boedeker C."/>
            <person name="Pinto D."/>
            <person name="Vollmers J."/>
            <person name="Rivas-Marin E."/>
            <person name="Kohn T."/>
            <person name="Peeters S.H."/>
            <person name="Heuer A."/>
            <person name="Rast P."/>
            <person name="Oberbeckmann S."/>
            <person name="Bunk B."/>
            <person name="Jeske O."/>
            <person name="Meyerdierks A."/>
            <person name="Storesund J.E."/>
            <person name="Kallscheuer N."/>
            <person name="Luecker S."/>
            <person name="Lage O.M."/>
            <person name="Pohl T."/>
            <person name="Merkel B.J."/>
            <person name="Hornburger P."/>
            <person name="Mueller R.-W."/>
            <person name="Bruemmer F."/>
            <person name="Labrenz M."/>
            <person name="Spormann A.M."/>
            <person name="Op den Camp H."/>
            <person name="Overmann J."/>
            <person name="Amann R."/>
            <person name="Jetten M.S.M."/>
            <person name="Mascher T."/>
            <person name="Medema M.H."/>
            <person name="Devos D.P."/>
            <person name="Kaster A.-K."/>
            <person name="Ovreas L."/>
            <person name="Rohde M."/>
            <person name="Galperin M.Y."/>
            <person name="Jogler C."/>
        </authorList>
    </citation>
    <scope>NUCLEOTIDE SEQUENCE [LARGE SCALE GENOMIC DNA]</scope>
    <source>
        <strain evidence="2 3">Poly24</strain>
    </source>
</reference>
<dbReference type="EMBL" id="CP036348">
    <property type="protein sequence ID" value="QDV70168.1"/>
    <property type="molecule type" value="Genomic_DNA"/>
</dbReference>
<keyword evidence="3" id="KW-1185">Reference proteome</keyword>
<gene>
    <name evidence="2" type="ORF">Poly24_38870</name>
</gene>
<organism evidence="2 3">
    <name type="scientific">Rosistilla carotiformis</name>
    <dbReference type="NCBI Taxonomy" id="2528017"/>
    <lineage>
        <taxon>Bacteria</taxon>
        <taxon>Pseudomonadati</taxon>
        <taxon>Planctomycetota</taxon>
        <taxon>Planctomycetia</taxon>
        <taxon>Pirellulales</taxon>
        <taxon>Pirellulaceae</taxon>
        <taxon>Rosistilla</taxon>
    </lineage>
</organism>